<feature type="domain" description="Glycoside hydrolase family 31 TIM barrel" evidence="6">
    <location>
        <begin position="282"/>
        <end position="434"/>
    </location>
</feature>
<dbReference type="SUPFAM" id="SSF51011">
    <property type="entry name" value="Glycosyl hydrolase domain"/>
    <property type="match status" value="1"/>
</dbReference>
<dbReference type="Gene3D" id="2.60.40.1180">
    <property type="entry name" value="Golgi alpha-mannosidase II"/>
    <property type="match status" value="1"/>
</dbReference>
<dbReference type="PANTHER" id="PTHR43053">
    <property type="entry name" value="GLYCOSIDASE FAMILY 31"/>
    <property type="match status" value="1"/>
</dbReference>
<dbReference type="InterPro" id="IPR050985">
    <property type="entry name" value="Alpha-glycosidase_related"/>
</dbReference>
<dbReference type="Pfam" id="PF21365">
    <property type="entry name" value="Glyco_hydro_31_3rd"/>
    <property type="match status" value="1"/>
</dbReference>
<keyword evidence="5" id="KW-0812">Transmembrane</keyword>
<proteinExistence type="inferred from homology"/>
<evidence type="ECO:0000259" key="6">
    <source>
        <dbReference type="Pfam" id="PF01055"/>
    </source>
</evidence>
<accession>F7C661</accession>
<dbReference type="FunCoup" id="F7C661">
    <property type="interactions" value="442"/>
</dbReference>
<dbReference type="InParanoid" id="F7C661"/>
<dbReference type="FunFam" id="3.20.20.80:FF:000037">
    <property type="entry name" value="Putative family 31 glucosidase KIAA1161"/>
    <property type="match status" value="1"/>
</dbReference>
<dbReference type="InterPro" id="IPR048395">
    <property type="entry name" value="Glyco_hydro_31_C"/>
</dbReference>
<keyword evidence="3 4" id="KW-0326">Glycosidase</keyword>
<keyword evidence="5" id="KW-1133">Transmembrane helix</keyword>
<dbReference type="Bgee" id="ENSXETG00000019146">
    <property type="expression patterns" value="Expressed in 4-cell stage embryo and 13 other cell types or tissues"/>
</dbReference>
<dbReference type="Gene3D" id="3.20.20.80">
    <property type="entry name" value="Glycosidases"/>
    <property type="match status" value="1"/>
</dbReference>
<gene>
    <name evidence="8" type="primary">myorg</name>
</gene>
<dbReference type="SUPFAM" id="SSF51445">
    <property type="entry name" value="(Trans)glycosidases"/>
    <property type="match status" value="1"/>
</dbReference>
<keyword evidence="2 4" id="KW-0378">Hydrolase</keyword>
<evidence type="ECO:0000256" key="1">
    <source>
        <dbReference type="ARBA" id="ARBA00007806"/>
    </source>
</evidence>
<dbReference type="InterPro" id="IPR000322">
    <property type="entry name" value="Glyco_hydro_31_TIM"/>
</dbReference>
<feature type="domain" description="Glycoside hydrolase family 31 TIM barrel" evidence="6">
    <location>
        <begin position="494"/>
        <end position="579"/>
    </location>
</feature>
<dbReference type="Ensembl" id="ENSXETT00000041508">
    <property type="protein sequence ID" value="ENSXETP00000041508"/>
    <property type="gene ID" value="ENSXETG00000019146"/>
</dbReference>
<dbReference type="GeneTree" id="ENSGT00940000161008"/>
<dbReference type="GO" id="GO:0005975">
    <property type="term" value="P:carbohydrate metabolic process"/>
    <property type="evidence" value="ECO:0007669"/>
    <property type="project" value="InterPro"/>
</dbReference>
<feature type="domain" description="Glycosyl hydrolase family 31 C-terminal" evidence="7">
    <location>
        <begin position="594"/>
        <end position="674"/>
    </location>
</feature>
<evidence type="ECO:0000256" key="5">
    <source>
        <dbReference type="SAM" id="Phobius"/>
    </source>
</evidence>
<reference evidence="8" key="1">
    <citation type="journal article" date="2010" name="Science">
        <title>The genome of the Western clawed frog Xenopus tropicalis.</title>
        <authorList>
            <person name="Hellsten U."/>
            <person name="Harland R.M."/>
            <person name="Gilchrist M.J."/>
            <person name="Hendrix D."/>
            <person name="Jurka J."/>
            <person name="Kapitonov V."/>
            <person name="Ovcharenko I."/>
            <person name="Putnam N.H."/>
            <person name="Shu S."/>
            <person name="Taher L."/>
            <person name="Blitz I.L."/>
            <person name="Blumberg B."/>
            <person name="Dichmann D.S."/>
            <person name="Dubchak I."/>
            <person name="Amaya E."/>
            <person name="Detter J.C."/>
            <person name="Fletcher R."/>
            <person name="Gerhard D.S."/>
            <person name="Goodstein D."/>
            <person name="Graves T."/>
            <person name="Grigoriev I.V."/>
            <person name="Grimwood J."/>
            <person name="Kawashima T."/>
            <person name="Lindquist E."/>
            <person name="Lucas S.M."/>
            <person name="Mead P.E."/>
            <person name="Mitros T."/>
            <person name="Ogino H."/>
            <person name="Ohta Y."/>
            <person name="Poliakov A.V."/>
            <person name="Pollet N."/>
            <person name="Robert J."/>
            <person name="Salamov A."/>
            <person name="Sater A.K."/>
            <person name="Schmutz J."/>
            <person name="Terry A."/>
            <person name="Vize P.D."/>
            <person name="Warren W.C."/>
            <person name="Wells D."/>
            <person name="Wills A."/>
            <person name="Wilson R.K."/>
            <person name="Zimmerman L.B."/>
            <person name="Zorn A.M."/>
            <person name="Grainger R."/>
            <person name="Grammer T."/>
            <person name="Khokha M.K."/>
            <person name="Richardson P.M."/>
            <person name="Rokhsar D.S."/>
        </authorList>
    </citation>
    <scope>NUCLEOTIDE SEQUENCE [LARGE SCALE GENOMIC DNA]</scope>
    <source>
        <strain evidence="8">Nigerian</strain>
    </source>
</reference>
<name>F7C661_XENTR</name>
<keyword evidence="5" id="KW-0472">Membrane</keyword>
<reference evidence="8" key="2">
    <citation type="submission" date="2011-06" db="UniProtKB">
        <authorList>
            <consortium name="Ensembl"/>
        </authorList>
    </citation>
    <scope>IDENTIFICATION</scope>
</reference>
<evidence type="ECO:0000256" key="2">
    <source>
        <dbReference type="ARBA" id="ARBA00022801"/>
    </source>
</evidence>
<protein>
    <submittedName>
        <fullName evidence="8">Myogenesis-regulating glycosidase (putative)</fullName>
    </submittedName>
</protein>
<accession>A0A1B8Y4W4</accession>
<dbReference type="InterPro" id="IPR017853">
    <property type="entry name" value="GH"/>
</dbReference>
<dbReference type="InterPro" id="IPR013780">
    <property type="entry name" value="Glyco_hydro_b"/>
</dbReference>
<comment type="similarity">
    <text evidence="1 4">Belongs to the glycosyl hydrolase 31 family.</text>
</comment>
<dbReference type="Xenbase" id="XB-GENE-6047570">
    <property type="gene designation" value="myorg"/>
</dbReference>
<evidence type="ECO:0000256" key="3">
    <source>
        <dbReference type="ARBA" id="ARBA00023295"/>
    </source>
</evidence>
<dbReference type="Pfam" id="PF01055">
    <property type="entry name" value="Glyco_hydro_31_2nd"/>
    <property type="match status" value="2"/>
</dbReference>
<evidence type="ECO:0000313" key="8">
    <source>
        <dbReference type="Ensembl" id="ENSXETP00000041508"/>
    </source>
</evidence>
<sequence>MYTFLPENITPVKQKASKEQKSMIGAIILGLILVIAAVVSWSYYSVSLRKAERLKTELLDLRKDGFVIRNQQGKQVFRLSFDSGDLDLESCSKYGDILTCTRSDKGKLNFFIQTVNPKDTVMCYRVRWEEFVADTVVQHTMYWDDAYWYGGAEMSTQHWPIKLFGYQEPKPFVTSDIYSFRDHFGGILERYWLSSNAAAIKINDSVPFHLGWNSTEKSLFFEARYKDSPYKAPPGNQPFPELSYRVCVGSDVTSIHKYMVRRYFNKPTKIPSESNFKYPIWSTWALYKTDIDQDKLLRFTEKIKKYKFNYSHIEIDDMYSKTYGDFDFDPIKFPNVTEMFAKMKEDGFKVTLWIHPFINYNSSNFGVGIERELFVKEPNGRLPAMVQWWNGIGAILDFTNPNAREWFQNNLKRLRTKYGISSFKFDAGETSYLPEQFSTYRPLSDPSMFSRRYTEMAIPFYDRAEVRVGYQSQNISCFFRIIDRDSVWGYELGLKSLIPTVLTISMLGYPFILPDMIGGNIYTNGTMDSDKIPDRELYIRWLELSAFMPSMQFSVPPWLYDKEVIEIAQKFTQIHATLVAPLLLELAGEVTDTGDPIIRPIWWISPNDENAHKIDSQFLIGDTLMVAPVLEPGKQERDVYLPEGRWRSYKGELFQSTPVLLTDYPVDLDEVAYFIWASEETITPLLTFFYSWLNLLTGTWHI</sequence>
<organism evidence="8">
    <name type="scientific">Xenopus tropicalis</name>
    <name type="common">Western clawed frog</name>
    <name type="synonym">Silurana tropicalis</name>
    <dbReference type="NCBI Taxonomy" id="8364"/>
    <lineage>
        <taxon>Eukaryota</taxon>
        <taxon>Metazoa</taxon>
        <taxon>Chordata</taxon>
        <taxon>Craniata</taxon>
        <taxon>Vertebrata</taxon>
        <taxon>Euteleostomi</taxon>
        <taxon>Amphibia</taxon>
        <taxon>Batrachia</taxon>
        <taxon>Anura</taxon>
        <taxon>Pipoidea</taxon>
        <taxon>Pipidae</taxon>
        <taxon>Xenopodinae</taxon>
        <taxon>Xenopus</taxon>
        <taxon>Silurana</taxon>
    </lineage>
</organism>
<dbReference type="AlphaFoldDB" id="F7C661"/>
<feature type="transmembrane region" description="Helical" evidence="5">
    <location>
        <begin position="23"/>
        <end position="44"/>
    </location>
</feature>
<dbReference type="eggNOG" id="KOG1065">
    <property type="taxonomic scope" value="Eukaryota"/>
</dbReference>
<dbReference type="HOGENOM" id="CLU_008294_0_0_1"/>
<dbReference type="GO" id="GO:0004553">
    <property type="term" value="F:hydrolase activity, hydrolyzing O-glycosyl compounds"/>
    <property type="evidence" value="ECO:0007669"/>
    <property type="project" value="InterPro"/>
</dbReference>
<dbReference type="PaxDb" id="8364-ENSXETP00000020672"/>
<evidence type="ECO:0000256" key="4">
    <source>
        <dbReference type="RuleBase" id="RU361185"/>
    </source>
</evidence>
<dbReference type="CDD" id="cd06592">
    <property type="entry name" value="GH31_NET37"/>
    <property type="match status" value="1"/>
</dbReference>
<dbReference type="PANTHER" id="PTHR43053:SF4">
    <property type="entry name" value="MYOGENESIS-REGULATING GLYCOSIDASE"/>
    <property type="match status" value="1"/>
</dbReference>
<evidence type="ECO:0000259" key="7">
    <source>
        <dbReference type="Pfam" id="PF21365"/>
    </source>
</evidence>